<proteinExistence type="predicted"/>
<dbReference type="InterPro" id="IPR051540">
    <property type="entry name" value="S-2-haloacid_dehalogenase"/>
</dbReference>
<name>A0AA38YED0_9EURO</name>
<dbReference type="SUPFAM" id="SSF56784">
    <property type="entry name" value="HAD-like"/>
    <property type="match status" value="1"/>
</dbReference>
<dbReference type="InterPro" id="IPR023214">
    <property type="entry name" value="HAD_sf"/>
</dbReference>
<dbReference type="AlphaFoldDB" id="A0AA38YED0"/>
<dbReference type="Gene3D" id="3.40.50.1000">
    <property type="entry name" value="HAD superfamily/HAD-like"/>
    <property type="match status" value="1"/>
</dbReference>
<dbReference type="PRINTS" id="PR00413">
    <property type="entry name" value="HADHALOGNASE"/>
</dbReference>
<dbReference type="Proteomes" id="UP001172681">
    <property type="component" value="Unassembled WGS sequence"/>
</dbReference>
<evidence type="ECO:0000313" key="3">
    <source>
        <dbReference type="Proteomes" id="UP001172681"/>
    </source>
</evidence>
<protein>
    <submittedName>
        <fullName evidence="2">Uncharacterized protein</fullName>
    </submittedName>
</protein>
<evidence type="ECO:0000313" key="2">
    <source>
        <dbReference type="EMBL" id="KAJ9646258.1"/>
    </source>
</evidence>
<dbReference type="Pfam" id="PF00702">
    <property type="entry name" value="Hydrolase"/>
    <property type="match status" value="1"/>
</dbReference>
<dbReference type="EMBL" id="JAPDRN010000003">
    <property type="protein sequence ID" value="KAJ9646258.1"/>
    <property type="molecule type" value="Genomic_DNA"/>
</dbReference>
<dbReference type="PANTHER" id="PTHR43316:SF4">
    <property type="entry name" value="ACID DEHALOGENASE, PUTATIVE (AFU_ORTHOLOGUE AFUA_8G05870)-RELATED"/>
    <property type="match status" value="1"/>
</dbReference>
<keyword evidence="3" id="KW-1185">Reference proteome</keyword>
<dbReference type="InterPro" id="IPR036412">
    <property type="entry name" value="HAD-like_sf"/>
</dbReference>
<dbReference type="GO" id="GO:0016791">
    <property type="term" value="F:phosphatase activity"/>
    <property type="evidence" value="ECO:0007669"/>
    <property type="project" value="UniProtKB-ARBA"/>
</dbReference>
<comment type="caution">
    <text evidence="2">The sequence shown here is derived from an EMBL/GenBank/DDBJ whole genome shotgun (WGS) entry which is preliminary data.</text>
</comment>
<sequence>MGGQNKHVVFDIVGTCISYENFFEALEARLGPKLNPLGIGTRIFGYAWMEAAEREYTYLSLSNGYRKVFDVMRSIFYRTLWQAGIAEPRKLVSDEDMEFVLDSYRGLKPREGLAECYSKLREAGFTVWAFTAGDTERVSNYLKKGGVEMPSENFVSCDDIGIGKPAPESYEHILGKFDKKGLEAWFAAAHMWDASAARRSG</sequence>
<dbReference type="Gene3D" id="1.10.150.240">
    <property type="entry name" value="Putative phosphatase, domain 2"/>
    <property type="match status" value="1"/>
</dbReference>
<dbReference type="PANTHER" id="PTHR43316">
    <property type="entry name" value="HYDROLASE, HALOACID DELAHOGENASE-RELATED"/>
    <property type="match status" value="1"/>
</dbReference>
<dbReference type="InterPro" id="IPR023198">
    <property type="entry name" value="PGP-like_dom2"/>
</dbReference>
<accession>A0AA38YED0</accession>
<dbReference type="InterPro" id="IPR006439">
    <property type="entry name" value="HAD-SF_hydro_IA"/>
</dbReference>
<evidence type="ECO:0000256" key="1">
    <source>
        <dbReference type="ARBA" id="ARBA00022801"/>
    </source>
</evidence>
<keyword evidence="1" id="KW-0378">Hydrolase</keyword>
<organism evidence="2 3">
    <name type="scientific">Knufia peltigerae</name>
    <dbReference type="NCBI Taxonomy" id="1002370"/>
    <lineage>
        <taxon>Eukaryota</taxon>
        <taxon>Fungi</taxon>
        <taxon>Dikarya</taxon>
        <taxon>Ascomycota</taxon>
        <taxon>Pezizomycotina</taxon>
        <taxon>Eurotiomycetes</taxon>
        <taxon>Chaetothyriomycetidae</taxon>
        <taxon>Chaetothyriales</taxon>
        <taxon>Trichomeriaceae</taxon>
        <taxon>Knufia</taxon>
    </lineage>
</organism>
<reference evidence="2" key="1">
    <citation type="submission" date="2022-10" db="EMBL/GenBank/DDBJ databases">
        <title>Culturing micro-colonial fungi from biological soil crusts in the Mojave desert and describing Neophaeococcomyces mojavensis, and introducing the new genera and species Taxawa tesnikishii.</title>
        <authorList>
            <person name="Kurbessoian T."/>
            <person name="Stajich J.E."/>
        </authorList>
    </citation>
    <scope>NUCLEOTIDE SEQUENCE</scope>
    <source>
        <strain evidence="2">TK_35</strain>
    </source>
</reference>
<gene>
    <name evidence="2" type="ORF">H2204_000921</name>
</gene>